<dbReference type="NCBIfam" id="NF001138">
    <property type="entry name" value="PRK00143.1"/>
    <property type="match status" value="1"/>
</dbReference>
<feature type="binding site" evidence="11">
    <location>
        <position position="125"/>
    </location>
    <ligand>
        <name>ATP</name>
        <dbReference type="ChEBI" id="CHEBI:30616"/>
    </ligand>
</feature>
<comment type="caution">
    <text evidence="11">Lacks conserved residue(s) required for the propagation of feature annotation.</text>
</comment>
<dbReference type="Proteomes" id="UP000446866">
    <property type="component" value="Unassembled WGS sequence"/>
</dbReference>
<feature type="site" description="Interaction with tRNA" evidence="11">
    <location>
        <position position="346"/>
    </location>
</feature>
<dbReference type="Pfam" id="PF20258">
    <property type="entry name" value="tRNA_Me_trans_C"/>
    <property type="match status" value="1"/>
</dbReference>
<feature type="site" description="Interaction with tRNA" evidence="11">
    <location>
        <position position="126"/>
    </location>
</feature>
<dbReference type="InterPro" id="IPR004506">
    <property type="entry name" value="MnmA-like"/>
</dbReference>
<evidence type="ECO:0000256" key="9">
    <source>
        <dbReference type="ARBA" id="ARBA00051542"/>
    </source>
</evidence>
<feature type="active site" description="Cysteine persulfide intermediate" evidence="11">
    <location>
        <position position="200"/>
    </location>
</feature>
<feature type="active site" description="Nucleophile" evidence="11">
    <location>
        <position position="101"/>
    </location>
</feature>
<keyword evidence="4 11" id="KW-0819">tRNA processing</keyword>
<dbReference type="PANTHER" id="PTHR11933">
    <property type="entry name" value="TRNA 5-METHYLAMINOMETHYL-2-THIOURIDYLATE -METHYLTRANSFERASE"/>
    <property type="match status" value="1"/>
</dbReference>
<dbReference type="Pfam" id="PF20259">
    <property type="entry name" value="tRNA_Me_trans_M"/>
    <property type="match status" value="1"/>
</dbReference>
<dbReference type="PANTHER" id="PTHR11933:SF5">
    <property type="entry name" value="MITOCHONDRIAL TRNA-SPECIFIC 2-THIOURIDYLASE 1"/>
    <property type="match status" value="1"/>
</dbReference>
<dbReference type="EMBL" id="QXWK01000009">
    <property type="protein sequence ID" value="NBH61103.1"/>
    <property type="molecule type" value="Genomic_DNA"/>
</dbReference>
<evidence type="ECO:0000259" key="12">
    <source>
        <dbReference type="Pfam" id="PF20258"/>
    </source>
</evidence>
<dbReference type="Gene3D" id="3.40.50.620">
    <property type="entry name" value="HUPs"/>
    <property type="match status" value="1"/>
</dbReference>
<comment type="function">
    <text evidence="10 11">Catalyzes the 2-thiolation of uridine at the wobble position (U34) of tRNA, leading to the formation of s(2)U34.</text>
</comment>
<evidence type="ECO:0000256" key="4">
    <source>
        <dbReference type="ARBA" id="ARBA00022694"/>
    </source>
</evidence>
<dbReference type="GO" id="GO:0005524">
    <property type="term" value="F:ATP binding"/>
    <property type="evidence" value="ECO:0007669"/>
    <property type="project" value="UniProtKB-KW"/>
</dbReference>
<evidence type="ECO:0000256" key="6">
    <source>
        <dbReference type="ARBA" id="ARBA00022840"/>
    </source>
</evidence>
<evidence type="ECO:0000256" key="5">
    <source>
        <dbReference type="ARBA" id="ARBA00022741"/>
    </source>
</evidence>
<accession>A0A845QK21</accession>
<feature type="region of interest" description="Interaction with tRNA" evidence="11">
    <location>
        <begin position="313"/>
        <end position="314"/>
    </location>
</feature>
<name>A0A845QK21_9FIRM</name>
<evidence type="ECO:0000313" key="15">
    <source>
        <dbReference type="Proteomes" id="UP000446866"/>
    </source>
</evidence>
<dbReference type="AlphaFoldDB" id="A0A845QK21"/>
<dbReference type="SUPFAM" id="SSF52402">
    <property type="entry name" value="Adenine nucleotide alpha hydrolases-like"/>
    <property type="match status" value="1"/>
</dbReference>
<keyword evidence="8" id="KW-1015">Disulfide bond</keyword>
<keyword evidence="2 11" id="KW-0820">tRNA-binding</keyword>
<dbReference type="Gene3D" id="2.40.30.10">
    <property type="entry name" value="Translation factors"/>
    <property type="match status" value="1"/>
</dbReference>
<dbReference type="CDD" id="cd01998">
    <property type="entry name" value="MnmA_TRMU-like"/>
    <property type="match status" value="1"/>
</dbReference>
<dbReference type="EC" id="2.8.1.13" evidence="11"/>
<feature type="domain" description="tRNA-specific 2-thiouridylase MnmA-like C-terminal" evidence="12">
    <location>
        <begin position="304"/>
        <end position="362"/>
    </location>
</feature>
<comment type="catalytic activity">
    <reaction evidence="9 11">
        <text>S-sulfanyl-L-cysteinyl-[protein] + uridine(34) in tRNA + AH2 + ATP = 2-thiouridine(34) in tRNA + L-cysteinyl-[protein] + A + AMP + diphosphate + H(+)</text>
        <dbReference type="Rhea" id="RHEA:47032"/>
        <dbReference type="Rhea" id="RHEA-COMP:10131"/>
        <dbReference type="Rhea" id="RHEA-COMP:11726"/>
        <dbReference type="Rhea" id="RHEA-COMP:11727"/>
        <dbReference type="Rhea" id="RHEA-COMP:11728"/>
        <dbReference type="ChEBI" id="CHEBI:13193"/>
        <dbReference type="ChEBI" id="CHEBI:15378"/>
        <dbReference type="ChEBI" id="CHEBI:17499"/>
        <dbReference type="ChEBI" id="CHEBI:29950"/>
        <dbReference type="ChEBI" id="CHEBI:30616"/>
        <dbReference type="ChEBI" id="CHEBI:33019"/>
        <dbReference type="ChEBI" id="CHEBI:61963"/>
        <dbReference type="ChEBI" id="CHEBI:65315"/>
        <dbReference type="ChEBI" id="CHEBI:87170"/>
        <dbReference type="ChEBI" id="CHEBI:456215"/>
        <dbReference type="EC" id="2.8.1.13"/>
    </reaction>
</comment>
<evidence type="ECO:0000259" key="13">
    <source>
        <dbReference type="Pfam" id="PF20259"/>
    </source>
</evidence>
<evidence type="ECO:0000256" key="7">
    <source>
        <dbReference type="ARBA" id="ARBA00022884"/>
    </source>
</evidence>
<dbReference type="InterPro" id="IPR023382">
    <property type="entry name" value="MnmA-like_central_sf"/>
</dbReference>
<dbReference type="InterPro" id="IPR014729">
    <property type="entry name" value="Rossmann-like_a/b/a_fold"/>
</dbReference>
<dbReference type="InterPro" id="IPR046885">
    <property type="entry name" value="MnmA-like_C"/>
</dbReference>
<dbReference type="Gene3D" id="2.30.30.280">
    <property type="entry name" value="Adenine nucleotide alpha hydrolases-like domains"/>
    <property type="match status" value="1"/>
</dbReference>
<evidence type="ECO:0000256" key="2">
    <source>
        <dbReference type="ARBA" id="ARBA00022555"/>
    </source>
</evidence>
<keyword evidence="15" id="KW-1185">Reference proteome</keyword>
<evidence type="ECO:0000313" key="14">
    <source>
        <dbReference type="EMBL" id="NBH61103.1"/>
    </source>
</evidence>
<feature type="domain" description="tRNA-specific 2-thiouridylase MnmA-like central" evidence="13">
    <location>
        <begin position="221"/>
        <end position="274"/>
    </location>
</feature>
<keyword evidence="6 11" id="KW-0067">ATP-binding</keyword>
<feature type="binding site" evidence="11">
    <location>
        <begin position="18"/>
        <end position="25"/>
    </location>
    <ligand>
        <name>ATP</name>
        <dbReference type="ChEBI" id="CHEBI:30616"/>
    </ligand>
</feature>
<dbReference type="InterPro" id="IPR046884">
    <property type="entry name" value="MnmA-like_central"/>
</dbReference>
<protein>
    <recommendedName>
        <fullName evidence="11">tRNA-specific 2-thiouridylase MnmA</fullName>
        <ecNumber evidence="11">2.8.1.13</ecNumber>
    </recommendedName>
</protein>
<reference evidence="14 15" key="1">
    <citation type="submission" date="2018-08" db="EMBL/GenBank/DDBJ databases">
        <title>Murine metabolic-syndrome-specific gut microbial biobank.</title>
        <authorList>
            <person name="Liu C."/>
        </authorList>
    </citation>
    <scope>NUCLEOTIDE SEQUENCE [LARGE SCALE GENOMIC DNA]</scope>
    <source>
        <strain evidence="14 15">28</strain>
    </source>
</reference>
<dbReference type="NCBIfam" id="TIGR00420">
    <property type="entry name" value="trmU"/>
    <property type="match status" value="1"/>
</dbReference>
<evidence type="ECO:0000256" key="1">
    <source>
        <dbReference type="ARBA" id="ARBA00022490"/>
    </source>
</evidence>
<proteinExistence type="inferred from homology"/>
<evidence type="ECO:0000256" key="3">
    <source>
        <dbReference type="ARBA" id="ARBA00022679"/>
    </source>
</evidence>
<dbReference type="GO" id="GO:0000049">
    <property type="term" value="F:tRNA binding"/>
    <property type="evidence" value="ECO:0007669"/>
    <property type="project" value="UniProtKB-KW"/>
</dbReference>
<keyword evidence="5 11" id="KW-0547">Nucleotide-binding</keyword>
<dbReference type="FunFam" id="2.30.30.280:FF:000001">
    <property type="entry name" value="tRNA-specific 2-thiouridylase MnmA"/>
    <property type="match status" value="1"/>
</dbReference>
<dbReference type="Pfam" id="PF03054">
    <property type="entry name" value="tRNA_Me_trans"/>
    <property type="match status" value="1"/>
</dbReference>
<evidence type="ECO:0000256" key="11">
    <source>
        <dbReference type="HAMAP-Rule" id="MF_00144"/>
    </source>
</evidence>
<dbReference type="HAMAP" id="MF_00144">
    <property type="entry name" value="tRNA_thiouridyl_MnmA"/>
    <property type="match status" value="1"/>
</dbReference>
<dbReference type="GO" id="GO:0002143">
    <property type="term" value="P:tRNA wobble position uridine thiolation"/>
    <property type="evidence" value="ECO:0007669"/>
    <property type="project" value="TreeGrafter"/>
</dbReference>
<comment type="similarity">
    <text evidence="11">Belongs to the MnmA/TRMU family.</text>
</comment>
<sequence length="365" mass="40421">MQMRTIMTTLSKNKIVLGLSGGVDSTTAALLLKDQGFEVIGFYFDVMGDNADGKRAAEELAEKMEIPLHIMDVSEEFSKSVIDNFCSQYACGRTPNPCVVCNPAIKFKKLLEIADRENAYYIATGHYVGVTKDDTSGIYYIQKGSSEKKDQSYMLYRLGQQVLSRLILPLADMKDKDTVRRLARENDMPNAQAADSQEICFIDEEKEDYVSFMEARGFACSKGHFVDAEGKILGEHQGINRYTVGQRKGLGIALGKPVFVTKIDKEKNQVVLGDNADLFHTEVVSAENFFTETGCGEIPERLLEKQGITAKIRYAAKPAPAVLHKTCDGRVVTVFEQPQRAATPGQSIVFYDGDRVVGGGFIEPY</sequence>
<keyword evidence="1 11" id="KW-0963">Cytoplasm</keyword>
<keyword evidence="3 11" id="KW-0808">Transferase</keyword>
<keyword evidence="7 11" id="KW-0694">RNA-binding</keyword>
<gene>
    <name evidence="11 14" type="primary">mnmA</name>
    <name evidence="14" type="ORF">D0435_05490</name>
</gene>
<organism evidence="14 15">
    <name type="scientific">Anaerotruncus colihominis</name>
    <dbReference type="NCBI Taxonomy" id="169435"/>
    <lineage>
        <taxon>Bacteria</taxon>
        <taxon>Bacillati</taxon>
        <taxon>Bacillota</taxon>
        <taxon>Clostridia</taxon>
        <taxon>Eubacteriales</taxon>
        <taxon>Oscillospiraceae</taxon>
        <taxon>Anaerotruncus</taxon>
    </lineage>
</organism>
<feature type="region of interest" description="Interaction with tRNA" evidence="11">
    <location>
        <begin position="149"/>
        <end position="151"/>
    </location>
</feature>
<comment type="caution">
    <text evidence="14">The sequence shown here is derived from an EMBL/GenBank/DDBJ whole genome shotgun (WGS) entry which is preliminary data.</text>
</comment>
<evidence type="ECO:0000256" key="10">
    <source>
        <dbReference type="ARBA" id="ARBA00056575"/>
    </source>
</evidence>
<comment type="subcellular location">
    <subcellularLocation>
        <location evidence="11">Cytoplasm</location>
    </subcellularLocation>
</comment>
<dbReference type="GO" id="GO:0005737">
    <property type="term" value="C:cytoplasm"/>
    <property type="evidence" value="ECO:0007669"/>
    <property type="project" value="UniProtKB-SubCell"/>
</dbReference>
<dbReference type="GO" id="GO:0103016">
    <property type="term" value="F:tRNA-uridine 2-sulfurtransferase activity"/>
    <property type="evidence" value="ECO:0007669"/>
    <property type="project" value="UniProtKB-EC"/>
</dbReference>
<feature type="binding site" evidence="11">
    <location>
        <position position="44"/>
    </location>
    <ligand>
        <name>ATP</name>
        <dbReference type="ChEBI" id="CHEBI:30616"/>
    </ligand>
</feature>
<evidence type="ECO:0000256" key="8">
    <source>
        <dbReference type="ARBA" id="ARBA00023157"/>
    </source>
</evidence>